<keyword evidence="1" id="KW-0732">Signal</keyword>
<proteinExistence type="predicted"/>
<feature type="signal peptide" evidence="1">
    <location>
        <begin position="1"/>
        <end position="17"/>
    </location>
</feature>
<organism evidence="2 3">
    <name type="scientific">Elysia chlorotica</name>
    <name type="common">Eastern emerald elysia</name>
    <name type="synonym">Sea slug</name>
    <dbReference type="NCBI Taxonomy" id="188477"/>
    <lineage>
        <taxon>Eukaryota</taxon>
        <taxon>Metazoa</taxon>
        <taxon>Spiralia</taxon>
        <taxon>Lophotrochozoa</taxon>
        <taxon>Mollusca</taxon>
        <taxon>Gastropoda</taxon>
        <taxon>Heterobranchia</taxon>
        <taxon>Euthyneura</taxon>
        <taxon>Panpulmonata</taxon>
        <taxon>Sacoglossa</taxon>
        <taxon>Placobranchoidea</taxon>
        <taxon>Plakobranchidae</taxon>
        <taxon>Elysia</taxon>
    </lineage>
</organism>
<evidence type="ECO:0000313" key="3">
    <source>
        <dbReference type="Proteomes" id="UP000271974"/>
    </source>
</evidence>
<dbReference type="EMBL" id="RQTK01001043">
    <property type="protein sequence ID" value="RUS72608.1"/>
    <property type="molecule type" value="Genomic_DNA"/>
</dbReference>
<feature type="non-terminal residue" evidence="2">
    <location>
        <position position="1"/>
    </location>
</feature>
<gene>
    <name evidence="2" type="ORF">EGW08_019626</name>
</gene>
<comment type="caution">
    <text evidence="2">The sequence shown here is derived from an EMBL/GenBank/DDBJ whole genome shotgun (WGS) entry which is preliminary data.</text>
</comment>
<dbReference type="AlphaFoldDB" id="A0A3S1H5H4"/>
<protein>
    <submittedName>
        <fullName evidence="2">Uncharacterized protein</fullName>
    </submittedName>
</protein>
<accession>A0A3S1H5H4</accession>
<evidence type="ECO:0000256" key="1">
    <source>
        <dbReference type="SAM" id="SignalP"/>
    </source>
</evidence>
<evidence type="ECO:0000313" key="2">
    <source>
        <dbReference type="EMBL" id="RUS72608.1"/>
    </source>
</evidence>
<name>A0A3S1H5H4_ELYCH</name>
<sequence length="102" mass="11589">FFHFFFLTIFLLKNGYANLKLGGSFSNTSNSTEDTRHMNCSSSLSQAANLNPKLVAGSYRPVCCKFIVDNILYIIYCMHLVHSLISHPNNVIYLSVDRHLMI</sequence>
<reference evidence="2 3" key="1">
    <citation type="submission" date="2019-01" db="EMBL/GenBank/DDBJ databases">
        <title>A draft genome assembly of the solar-powered sea slug Elysia chlorotica.</title>
        <authorList>
            <person name="Cai H."/>
            <person name="Li Q."/>
            <person name="Fang X."/>
            <person name="Li J."/>
            <person name="Curtis N.E."/>
            <person name="Altenburger A."/>
            <person name="Shibata T."/>
            <person name="Feng M."/>
            <person name="Maeda T."/>
            <person name="Schwartz J.A."/>
            <person name="Shigenobu S."/>
            <person name="Lundholm N."/>
            <person name="Nishiyama T."/>
            <person name="Yang H."/>
            <person name="Hasebe M."/>
            <person name="Li S."/>
            <person name="Pierce S.K."/>
            <person name="Wang J."/>
        </authorList>
    </citation>
    <scope>NUCLEOTIDE SEQUENCE [LARGE SCALE GENOMIC DNA]</scope>
    <source>
        <strain evidence="2">EC2010</strain>
        <tissue evidence="2">Whole organism of an adult</tissue>
    </source>
</reference>
<dbReference type="Proteomes" id="UP000271974">
    <property type="component" value="Unassembled WGS sequence"/>
</dbReference>
<feature type="chain" id="PRO_5018621940" evidence="1">
    <location>
        <begin position="18"/>
        <end position="102"/>
    </location>
</feature>
<keyword evidence="3" id="KW-1185">Reference proteome</keyword>